<proteinExistence type="predicted"/>
<accession>A0A0A9E5X6</accession>
<dbReference type="EMBL" id="GBRH01212491">
    <property type="protein sequence ID" value="JAD85404.1"/>
    <property type="molecule type" value="Transcribed_RNA"/>
</dbReference>
<dbReference type="AlphaFoldDB" id="A0A0A9E5X6"/>
<protein>
    <submittedName>
        <fullName evidence="1">Uncharacterized protein</fullName>
    </submittedName>
</protein>
<evidence type="ECO:0000313" key="1">
    <source>
        <dbReference type="EMBL" id="JAD95476.1"/>
    </source>
</evidence>
<reference evidence="1" key="2">
    <citation type="journal article" date="2015" name="Data Brief">
        <title>Shoot transcriptome of the giant reed, Arundo donax.</title>
        <authorList>
            <person name="Barrero R.A."/>
            <person name="Guerrero F.D."/>
            <person name="Moolhuijzen P."/>
            <person name="Goolsby J.A."/>
            <person name="Tidwell J."/>
            <person name="Bellgard S.E."/>
            <person name="Bellgard M.I."/>
        </authorList>
    </citation>
    <scope>NUCLEOTIDE SEQUENCE</scope>
    <source>
        <tissue evidence="1">Shoot tissue taken approximately 20 cm above the soil surface</tissue>
    </source>
</reference>
<organism evidence="1">
    <name type="scientific">Arundo donax</name>
    <name type="common">Giant reed</name>
    <name type="synonym">Donax arundinaceus</name>
    <dbReference type="NCBI Taxonomy" id="35708"/>
    <lineage>
        <taxon>Eukaryota</taxon>
        <taxon>Viridiplantae</taxon>
        <taxon>Streptophyta</taxon>
        <taxon>Embryophyta</taxon>
        <taxon>Tracheophyta</taxon>
        <taxon>Spermatophyta</taxon>
        <taxon>Magnoliopsida</taxon>
        <taxon>Liliopsida</taxon>
        <taxon>Poales</taxon>
        <taxon>Poaceae</taxon>
        <taxon>PACMAD clade</taxon>
        <taxon>Arundinoideae</taxon>
        <taxon>Arundineae</taxon>
        <taxon>Arundo</taxon>
    </lineage>
</organism>
<reference evidence="1" key="1">
    <citation type="submission" date="2014-09" db="EMBL/GenBank/DDBJ databases">
        <authorList>
            <person name="Magalhaes I.L.F."/>
            <person name="Oliveira U."/>
            <person name="Santos F.R."/>
            <person name="Vidigal T.H.D.A."/>
            <person name="Brescovit A.D."/>
            <person name="Santos A.J."/>
        </authorList>
    </citation>
    <scope>NUCLEOTIDE SEQUENCE</scope>
    <source>
        <tissue evidence="1">Shoot tissue taken approximately 20 cm above the soil surface</tissue>
    </source>
</reference>
<name>A0A0A9E5X6_ARUDO</name>
<dbReference type="EMBL" id="GBRH01202419">
    <property type="protein sequence ID" value="JAD95476.1"/>
    <property type="molecule type" value="Transcribed_RNA"/>
</dbReference>
<sequence>MGHLPLPLYGQQLRTPVTYDPKDLLPSCFIYETSPCMHPITIVLTKQYRTKITHITYNLIY</sequence>